<keyword evidence="5 10" id="KW-0808">Transferase</keyword>
<accession>A0A087C4I3</accession>
<dbReference type="InterPro" id="IPR003342">
    <property type="entry name" value="ArnT-like_N"/>
</dbReference>
<evidence type="ECO:0000256" key="4">
    <source>
        <dbReference type="ARBA" id="ARBA00022676"/>
    </source>
</evidence>
<feature type="transmembrane region" description="Helical" evidence="10">
    <location>
        <begin position="195"/>
        <end position="212"/>
    </location>
</feature>
<dbReference type="EC" id="2.4.1.-" evidence="10"/>
<keyword evidence="4 10" id="KW-0328">Glycosyltransferase</keyword>
<dbReference type="GO" id="GO:0004169">
    <property type="term" value="F:dolichyl-phosphate-mannose-protein mannosyltransferase activity"/>
    <property type="evidence" value="ECO:0007669"/>
    <property type="project" value="UniProtKB-UniRule"/>
</dbReference>
<organism evidence="14 15">
    <name type="scientific">Bifidobacterium mongoliense DSM 21395</name>
    <dbReference type="NCBI Taxonomy" id="1437603"/>
    <lineage>
        <taxon>Bacteria</taxon>
        <taxon>Bacillati</taxon>
        <taxon>Actinomycetota</taxon>
        <taxon>Actinomycetes</taxon>
        <taxon>Bifidobacteriales</taxon>
        <taxon>Bifidobacteriaceae</taxon>
        <taxon>Bifidobacterium</taxon>
    </lineage>
</organism>
<feature type="transmembrane region" description="Helical" evidence="10">
    <location>
        <begin position="285"/>
        <end position="302"/>
    </location>
</feature>
<feature type="transmembrane region" description="Helical" evidence="10">
    <location>
        <begin position="465"/>
        <end position="482"/>
    </location>
</feature>
<feature type="transmembrane region" description="Helical" evidence="10">
    <location>
        <begin position="440"/>
        <end position="458"/>
    </location>
</feature>
<feature type="transmembrane region" description="Helical" evidence="10">
    <location>
        <begin position="261"/>
        <end position="279"/>
    </location>
</feature>
<evidence type="ECO:0000256" key="7">
    <source>
        <dbReference type="ARBA" id="ARBA00022989"/>
    </source>
</evidence>
<dbReference type="PANTHER" id="PTHR10050">
    <property type="entry name" value="DOLICHYL-PHOSPHATE-MANNOSE--PROTEIN MANNOSYLTRANSFERASE"/>
    <property type="match status" value="1"/>
</dbReference>
<reference evidence="14 15" key="1">
    <citation type="submission" date="2014-03" db="EMBL/GenBank/DDBJ databases">
        <title>Genomics of Bifidobacteria.</title>
        <authorList>
            <person name="Ventura M."/>
            <person name="Milani C."/>
            <person name="Lugli G.A."/>
        </authorList>
    </citation>
    <scope>NUCLEOTIDE SEQUENCE [LARGE SCALE GENOMIC DNA]</scope>
    <source>
        <strain evidence="14 15">DSM 21395</strain>
    </source>
</reference>
<evidence type="ECO:0000256" key="9">
    <source>
        <dbReference type="ARBA" id="ARBA00093617"/>
    </source>
</evidence>
<dbReference type="Pfam" id="PF02366">
    <property type="entry name" value="PMT"/>
    <property type="match status" value="1"/>
</dbReference>
<feature type="transmembrane region" description="Helical" evidence="10">
    <location>
        <begin position="323"/>
        <end position="345"/>
    </location>
</feature>
<feature type="transmembrane region" description="Helical" evidence="10">
    <location>
        <begin position="142"/>
        <end position="160"/>
    </location>
</feature>
<evidence type="ECO:0000313" key="15">
    <source>
        <dbReference type="Proteomes" id="UP000029082"/>
    </source>
</evidence>
<feature type="domain" description="Protein O-mannosyl-transferase C-terminal four TM" evidence="13">
    <location>
        <begin position="371"/>
        <end position="560"/>
    </location>
</feature>
<name>A0A087C4I3_9BIFI</name>
<evidence type="ECO:0000256" key="6">
    <source>
        <dbReference type="ARBA" id="ARBA00022692"/>
    </source>
</evidence>
<keyword evidence="15" id="KW-1185">Reference proteome</keyword>
<dbReference type="PANTHER" id="PTHR10050:SF46">
    <property type="entry name" value="PROTEIN O-MANNOSYL-TRANSFERASE 2"/>
    <property type="match status" value="1"/>
</dbReference>
<keyword evidence="7 10" id="KW-1133">Transmembrane helix</keyword>
<comment type="pathway">
    <text evidence="2 10">Protein modification; protein glycosylation.</text>
</comment>
<sequence>MASISFGRSARPAHMRRPAAPPRPTGTGEPTHVRPLTAWLWTLVIALFGGLLRMVRLGEPPAIMFDETYYVKDAWTALLTGQPRTWPTTVDFEGARQSVDAAFAAGDTSTWLASAEYVVHPPVGKWLIAAGLSAFGGAGNPFAWRAAGAIAGTLAIVLMMRVTLRLFHDLPVAVLAGMLMSVDGVGIVLSRTGLLDIFIMVFALGAFSLMLVHRDRARRRLEDCYRADAAAPGARWTPRRRPSSHAGDEHAHLILDSRGPVIAFSWSRAGAAVLLGLATGVKWSGAYFFAAFCIISVLWDAWERHRVGYRGWLLSALSNDGPIAAAFMLPIWALTYLAGWSGWLLHPDAYMRDWAQTHPGEGLTWLPASLRSLAAYHAEMWQFHTTLDSPHPYRANPLTWPLQIRPTSFYWERITSHPGWCSLSPDSSCVTAVTSLGNPLIWWLGSACVIIAIILALCTRGDWRIWAVLAGFLGGWLPWTQYLHRTTFTFYSIVILPWIILAIAYVMHWLHGRMPRVAWRSVLGVTLALILLVSAFFYPIWTAMPVPYGFWLSHMWLKSWI</sequence>
<feature type="domain" description="ArnT-like N-terminal" evidence="12">
    <location>
        <begin position="131"/>
        <end position="215"/>
    </location>
</feature>
<feature type="transmembrane region" description="Helical" evidence="10">
    <location>
        <begin position="36"/>
        <end position="55"/>
    </location>
</feature>
<evidence type="ECO:0000259" key="13">
    <source>
        <dbReference type="Pfam" id="PF16192"/>
    </source>
</evidence>
<evidence type="ECO:0000256" key="3">
    <source>
        <dbReference type="ARBA" id="ARBA00007222"/>
    </source>
</evidence>
<proteinExistence type="inferred from homology"/>
<dbReference type="eggNOG" id="COG1928">
    <property type="taxonomic scope" value="Bacteria"/>
</dbReference>
<comment type="function">
    <text evidence="10">Protein O-mannosyltransferase that catalyzes the transfer of a single mannose residue from a polyprenol phospho-mannosyl lipidic donor to the hydroxyl group of selected serine and threonine residues in acceptor proteins.</text>
</comment>
<evidence type="ECO:0000256" key="10">
    <source>
        <dbReference type="RuleBase" id="RU367007"/>
    </source>
</evidence>
<evidence type="ECO:0000256" key="1">
    <source>
        <dbReference type="ARBA" id="ARBA00004127"/>
    </source>
</evidence>
<comment type="similarity">
    <text evidence="3 10">Belongs to the glycosyltransferase 39 family.</text>
</comment>
<protein>
    <recommendedName>
        <fullName evidence="9 10">Polyprenol-phosphate-mannose--protein mannosyltransferase</fullName>
        <ecNumber evidence="10">2.4.1.-</ecNumber>
    </recommendedName>
</protein>
<evidence type="ECO:0000313" key="14">
    <source>
        <dbReference type="EMBL" id="KFI78183.1"/>
    </source>
</evidence>
<dbReference type="Pfam" id="PF16192">
    <property type="entry name" value="PMT_4TMC"/>
    <property type="match status" value="1"/>
</dbReference>
<keyword evidence="8 10" id="KW-0472">Membrane</keyword>
<feature type="region of interest" description="Disordered" evidence="11">
    <location>
        <begin position="1"/>
        <end position="31"/>
    </location>
</feature>
<evidence type="ECO:0000256" key="8">
    <source>
        <dbReference type="ARBA" id="ARBA00023136"/>
    </source>
</evidence>
<feature type="transmembrane region" description="Helical" evidence="10">
    <location>
        <begin position="488"/>
        <end position="510"/>
    </location>
</feature>
<comment type="caution">
    <text evidence="14">The sequence shown here is derived from an EMBL/GenBank/DDBJ whole genome shotgun (WGS) entry which is preliminary data.</text>
</comment>
<dbReference type="InterPro" id="IPR027005">
    <property type="entry name" value="PMT-like"/>
</dbReference>
<dbReference type="UniPathway" id="UPA00378"/>
<feature type="transmembrane region" description="Helical" evidence="10">
    <location>
        <begin position="522"/>
        <end position="541"/>
    </location>
</feature>
<keyword evidence="6 10" id="KW-0812">Transmembrane</keyword>
<dbReference type="GO" id="GO:0005886">
    <property type="term" value="C:plasma membrane"/>
    <property type="evidence" value="ECO:0007669"/>
    <property type="project" value="UniProtKB-SubCell"/>
</dbReference>
<dbReference type="Proteomes" id="UP000029082">
    <property type="component" value="Unassembled WGS sequence"/>
</dbReference>
<dbReference type="STRING" id="1437603.GCA_000771525_01807"/>
<keyword evidence="10" id="KW-1003">Cell membrane</keyword>
<evidence type="ECO:0000256" key="5">
    <source>
        <dbReference type="ARBA" id="ARBA00022679"/>
    </source>
</evidence>
<dbReference type="InterPro" id="IPR032421">
    <property type="entry name" value="PMT_4TMC"/>
</dbReference>
<dbReference type="EMBL" id="JGZE01000004">
    <property type="protein sequence ID" value="KFI78183.1"/>
    <property type="molecule type" value="Genomic_DNA"/>
</dbReference>
<dbReference type="AlphaFoldDB" id="A0A087C4I3"/>
<evidence type="ECO:0000256" key="2">
    <source>
        <dbReference type="ARBA" id="ARBA00004922"/>
    </source>
</evidence>
<dbReference type="GO" id="GO:0012505">
    <property type="term" value="C:endomembrane system"/>
    <property type="evidence" value="ECO:0007669"/>
    <property type="project" value="UniProtKB-SubCell"/>
</dbReference>
<evidence type="ECO:0000256" key="11">
    <source>
        <dbReference type="SAM" id="MobiDB-lite"/>
    </source>
</evidence>
<comment type="subcellular location">
    <subcellularLocation>
        <location evidence="10">Cell membrane</location>
    </subcellularLocation>
    <subcellularLocation>
        <location evidence="1">Endomembrane system</location>
        <topology evidence="1">Multi-pass membrane protein</topology>
    </subcellularLocation>
</comment>
<evidence type="ECO:0000259" key="12">
    <source>
        <dbReference type="Pfam" id="PF02366"/>
    </source>
</evidence>
<gene>
    <name evidence="14" type="ORF">BMON_1448</name>
</gene>